<feature type="non-terminal residue" evidence="5">
    <location>
        <position position="1"/>
    </location>
</feature>
<dbReference type="InterPro" id="IPR028896">
    <property type="entry name" value="GcvT/YgfZ/DmdA"/>
</dbReference>
<evidence type="ECO:0000259" key="4">
    <source>
        <dbReference type="Pfam" id="PF16350"/>
    </source>
</evidence>
<dbReference type="InterPro" id="IPR027266">
    <property type="entry name" value="TrmE/GcvT-like"/>
</dbReference>
<dbReference type="EMBL" id="UOEC01000109">
    <property type="protein sequence ID" value="VAV93350.1"/>
    <property type="molecule type" value="Genomic_DNA"/>
</dbReference>
<name>A0A3B0RJN6_9ZZZZ</name>
<reference evidence="5" key="1">
    <citation type="submission" date="2018-06" db="EMBL/GenBank/DDBJ databases">
        <authorList>
            <person name="Zhirakovskaya E."/>
        </authorList>
    </citation>
    <scope>NUCLEOTIDE SEQUENCE</scope>
</reference>
<dbReference type="PANTHER" id="PTHR43757">
    <property type="entry name" value="AMINOMETHYLTRANSFERASE"/>
    <property type="match status" value="1"/>
</dbReference>
<dbReference type="Gene3D" id="3.30.70.1400">
    <property type="entry name" value="Aminomethyltransferase beta-barrel domains"/>
    <property type="match status" value="1"/>
</dbReference>
<dbReference type="GO" id="GO:0008480">
    <property type="term" value="F:sarcosine dehydrogenase activity"/>
    <property type="evidence" value="ECO:0007669"/>
    <property type="project" value="UniProtKB-EC"/>
</dbReference>
<dbReference type="SUPFAM" id="SSF101790">
    <property type="entry name" value="Aminomethyltransferase beta-barrel domain"/>
    <property type="match status" value="1"/>
</dbReference>
<evidence type="ECO:0000256" key="1">
    <source>
        <dbReference type="ARBA" id="ARBA00008609"/>
    </source>
</evidence>
<evidence type="ECO:0000259" key="2">
    <source>
        <dbReference type="Pfam" id="PF01571"/>
    </source>
</evidence>
<feature type="domain" description="GCVT N-terminal" evidence="2">
    <location>
        <begin position="70"/>
        <end position="346"/>
    </location>
</feature>
<dbReference type="InterPro" id="IPR032503">
    <property type="entry name" value="FAO_M"/>
</dbReference>
<accession>A0A3B0RJN6</accession>
<dbReference type="Pfam" id="PF16350">
    <property type="entry name" value="FAO_M"/>
    <property type="match status" value="1"/>
</dbReference>
<keyword evidence="5" id="KW-0560">Oxidoreductase</keyword>
<dbReference type="Gene3D" id="3.30.1360.120">
    <property type="entry name" value="Probable tRNA modification gtpase trme, domain 1"/>
    <property type="match status" value="1"/>
</dbReference>
<dbReference type="Gene3D" id="3.50.50.60">
    <property type="entry name" value="FAD/NAD(P)-binding domain"/>
    <property type="match status" value="1"/>
</dbReference>
<dbReference type="PANTHER" id="PTHR43757:SF15">
    <property type="entry name" value="PYRUVATE DEHYDROGENASE PHOSPHATASE REGULATORY SUBUNIT, MITOCHONDRIAL-LIKE"/>
    <property type="match status" value="1"/>
</dbReference>
<organism evidence="5">
    <name type="scientific">hydrothermal vent metagenome</name>
    <dbReference type="NCBI Taxonomy" id="652676"/>
    <lineage>
        <taxon>unclassified sequences</taxon>
        <taxon>metagenomes</taxon>
        <taxon>ecological metagenomes</taxon>
    </lineage>
</organism>
<comment type="similarity">
    <text evidence="1">Belongs to the GcvT family.</text>
</comment>
<feature type="domain" description="Aminomethyltransferase C-terminal" evidence="3">
    <location>
        <begin position="366"/>
        <end position="450"/>
    </location>
</feature>
<sequence>PGYGKALADWIVDGRAPFDLSGMDVRRNEPYQNTTAFLSERVSETLGLLYENHFPYRQFATGRGARRSPLHEHLKARGACFGVAGGWERANWFAPEGVEPVYQYSFKRQNWFEYSRVEHMAFRENVGLIDLTSFAKFIVQGPDAVAVMQNICSANVDVPVGRIVYTHWLDPLAGVEADLTVARMAQERYQVTTGGAVAQRDMDWLKRHIPGDAQVEVFDASSAIAIIGVFGPKSRDLLQSLSGADLSNQACPFSHWVDIEISYARMKAMRVTFVGELGWELHIPTEFAAHVFEQIEEAGKTFDLKLCGLHALDSCRIEKGYRHFGHEVSQDETPFDAGLGFVCNFDAGDFIGREAALQAKAALKTKRLVQIRLKDPVPLLIGHEPLLRDGEVVGYVTSGAYGHFVGASVGMGWLKNADGVTKEFMESGSYSVLVAGEECAAEVSFRGNYDPKGERVKM</sequence>
<dbReference type="EC" id="1.5.8.3" evidence="5"/>
<dbReference type="InterPro" id="IPR029043">
    <property type="entry name" value="GcvT/YgfZ_C"/>
</dbReference>
<dbReference type="InterPro" id="IPR013977">
    <property type="entry name" value="GcvT_C"/>
</dbReference>
<dbReference type="Pfam" id="PF08669">
    <property type="entry name" value="GCV_T_C"/>
    <property type="match status" value="1"/>
</dbReference>
<feature type="domain" description="FAD dependent oxidoreductase central" evidence="4">
    <location>
        <begin position="13"/>
        <end position="68"/>
    </location>
</feature>
<dbReference type="GO" id="GO:0005739">
    <property type="term" value="C:mitochondrion"/>
    <property type="evidence" value="ECO:0007669"/>
    <property type="project" value="TreeGrafter"/>
</dbReference>
<dbReference type="InterPro" id="IPR006222">
    <property type="entry name" value="GCVT_N"/>
</dbReference>
<dbReference type="Pfam" id="PF01571">
    <property type="entry name" value="GCV_T"/>
    <property type="match status" value="1"/>
</dbReference>
<proteinExistence type="inferred from homology"/>
<protein>
    <submittedName>
        <fullName evidence="5">Sarcosine dehydrogenase</fullName>
        <ecNumber evidence="5">1.5.8.3</ecNumber>
    </submittedName>
</protein>
<dbReference type="InterPro" id="IPR036188">
    <property type="entry name" value="FAD/NAD-bd_sf"/>
</dbReference>
<dbReference type="Gene3D" id="2.40.30.110">
    <property type="entry name" value="Aminomethyltransferase beta-barrel domains"/>
    <property type="match status" value="1"/>
</dbReference>
<evidence type="ECO:0000259" key="3">
    <source>
        <dbReference type="Pfam" id="PF08669"/>
    </source>
</evidence>
<dbReference type="SUPFAM" id="SSF103025">
    <property type="entry name" value="Folate-binding domain"/>
    <property type="match status" value="1"/>
</dbReference>
<evidence type="ECO:0000313" key="5">
    <source>
        <dbReference type="EMBL" id="VAV93350.1"/>
    </source>
</evidence>
<gene>
    <name evidence="5" type="ORF">MNBD_ALPHA08-35</name>
</gene>
<dbReference type="AlphaFoldDB" id="A0A3B0RJN6"/>